<accession>A0A3L6S1P9</accession>
<name>A0A3L6S1P9_PANMI</name>
<organism evidence="2 3">
    <name type="scientific">Panicum miliaceum</name>
    <name type="common">Proso millet</name>
    <name type="synonym">Broomcorn millet</name>
    <dbReference type="NCBI Taxonomy" id="4540"/>
    <lineage>
        <taxon>Eukaryota</taxon>
        <taxon>Viridiplantae</taxon>
        <taxon>Streptophyta</taxon>
        <taxon>Embryophyta</taxon>
        <taxon>Tracheophyta</taxon>
        <taxon>Spermatophyta</taxon>
        <taxon>Magnoliopsida</taxon>
        <taxon>Liliopsida</taxon>
        <taxon>Poales</taxon>
        <taxon>Poaceae</taxon>
        <taxon>PACMAD clade</taxon>
        <taxon>Panicoideae</taxon>
        <taxon>Panicodae</taxon>
        <taxon>Paniceae</taxon>
        <taxon>Panicinae</taxon>
        <taxon>Panicum</taxon>
        <taxon>Panicum sect. Panicum</taxon>
    </lineage>
</organism>
<proteinExistence type="predicted"/>
<reference evidence="3" key="1">
    <citation type="journal article" date="2019" name="Nat. Commun.">
        <title>The genome of broomcorn millet.</title>
        <authorList>
            <person name="Zou C."/>
            <person name="Miki D."/>
            <person name="Li D."/>
            <person name="Tang Q."/>
            <person name="Xiao L."/>
            <person name="Rajput S."/>
            <person name="Deng P."/>
            <person name="Jia W."/>
            <person name="Huang R."/>
            <person name="Zhang M."/>
            <person name="Sun Y."/>
            <person name="Hu J."/>
            <person name="Fu X."/>
            <person name="Schnable P.S."/>
            <person name="Li F."/>
            <person name="Zhang H."/>
            <person name="Feng B."/>
            <person name="Zhu X."/>
            <person name="Liu R."/>
            <person name="Schnable J.C."/>
            <person name="Zhu J.-K."/>
            <person name="Zhang H."/>
        </authorList>
    </citation>
    <scope>NUCLEOTIDE SEQUENCE [LARGE SCALE GENOMIC DNA]</scope>
</reference>
<feature type="region of interest" description="Disordered" evidence="1">
    <location>
        <begin position="1"/>
        <end position="21"/>
    </location>
</feature>
<evidence type="ECO:0000313" key="3">
    <source>
        <dbReference type="Proteomes" id="UP000275267"/>
    </source>
</evidence>
<dbReference type="EMBL" id="PQIB02000006">
    <property type="protein sequence ID" value="RLN13186.1"/>
    <property type="molecule type" value="Genomic_DNA"/>
</dbReference>
<keyword evidence="3" id="KW-1185">Reference proteome</keyword>
<dbReference type="Proteomes" id="UP000275267">
    <property type="component" value="Unassembled WGS sequence"/>
</dbReference>
<protein>
    <submittedName>
        <fullName evidence="2">Uncharacterized protein</fullName>
    </submittedName>
</protein>
<comment type="caution">
    <text evidence="2">The sequence shown here is derived from an EMBL/GenBank/DDBJ whole genome shotgun (WGS) entry which is preliminary data.</text>
</comment>
<gene>
    <name evidence="2" type="ORF">C2845_PM09G22130</name>
</gene>
<evidence type="ECO:0000256" key="1">
    <source>
        <dbReference type="SAM" id="MobiDB-lite"/>
    </source>
</evidence>
<evidence type="ECO:0000313" key="2">
    <source>
        <dbReference type="EMBL" id="RLN13186.1"/>
    </source>
</evidence>
<sequence length="62" mass="6669">MQRSPTPEESPARAPPKDAKIPIPCGPSIYIRRSLAHLARLLQQSRSLAFPHLSLVAAAPAS</sequence>
<dbReference type="AlphaFoldDB" id="A0A3L6S1P9"/>